<sequence length="134" mass="15219">MIEFHLEKRTGVAPYMQLVHQVKQALRLGLLQPGEQLPTVREVVSKVAINPNTVSKAYRELEHEGLVESRPGIGTFVKKSLVNSSPDLQEALRHELLQWLYKAFEADLDSEDIAALFANTLRQFQKEEKPTHTS</sequence>
<dbReference type="InterPro" id="IPR036390">
    <property type="entry name" value="WH_DNA-bd_sf"/>
</dbReference>
<evidence type="ECO:0000313" key="6">
    <source>
        <dbReference type="Proteomes" id="UP000612362"/>
    </source>
</evidence>
<evidence type="ECO:0000313" key="5">
    <source>
        <dbReference type="EMBL" id="GHO47679.1"/>
    </source>
</evidence>
<accession>A0A8J3IAF1</accession>
<dbReference type="PROSITE" id="PS50949">
    <property type="entry name" value="HTH_GNTR"/>
    <property type="match status" value="1"/>
</dbReference>
<dbReference type="GO" id="GO:0003700">
    <property type="term" value="F:DNA-binding transcription factor activity"/>
    <property type="evidence" value="ECO:0007669"/>
    <property type="project" value="InterPro"/>
</dbReference>
<dbReference type="CDD" id="cd07377">
    <property type="entry name" value="WHTH_GntR"/>
    <property type="match status" value="1"/>
</dbReference>
<protein>
    <submittedName>
        <fullName evidence="5">GntR family transcriptional regulator</fullName>
    </submittedName>
</protein>
<evidence type="ECO:0000256" key="3">
    <source>
        <dbReference type="ARBA" id="ARBA00023163"/>
    </source>
</evidence>
<dbReference type="PANTHER" id="PTHR38445">
    <property type="entry name" value="HTH-TYPE TRANSCRIPTIONAL REPRESSOR YTRA"/>
    <property type="match status" value="1"/>
</dbReference>
<dbReference type="InterPro" id="IPR000524">
    <property type="entry name" value="Tscrpt_reg_HTH_GntR"/>
</dbReference>
<dbReference type="SUPFAM" id="SSF46785">
    <property type="entry name" value="Winged helix' DNA-binding domain"/>
    <property type="match status" value="1"/>
</dbReference>
<dbReference type="PANTHER" id="PTHR38445:SF7">
    <property type="entry name" value="GNTR-FAMILY TRANSCRIPTIONAL REGULATOR"/>
    <property type="match status" value="1"/>
</dbReference>
<feature type="domain" description="HTH gntR-type" evidence="4">
    <location>
        <begin position="12"/>
        <end position="80"/>
    </location>
</feature>
<dbReference type="Pfam" id="PF00392">
    <property type="entry name" value="GntR"/>
    <property type="match status" value="1"/>
</dbReference>
<keyword evidence="1" id="KW-0805">Transcription regulation</keyword>
<evidence type="ECO:0000256" key="2">
    <source>
        <dbReference type="ARBA" id="ARBA00023125"/>
    </source>
</evidence>
<dbReference type="RefSeq" id="WP_220196926.1">
    <property type="nucleotide sequence ID" value="NZ_BNJF01000003.1"/>
</dbReference>
<dbReference type="Proteomes" id="UP000612362">
    <property type="component" value="Unassembled WGS sequence"/>
</dbReference>
<reference evidence="5" key="1">
    <citation type="submission" date="2020-10" db="EMBL/GenBank/DDBJ databases">
        <title>Taxonomic study of unclassified bacteria belonging to the class Ktedonobacteria.</title>
        <authorList>
            <person name="Yabe S."/>
            <person name="Wang C.M."/>
            <person name="Zheng Y."/>
            <person name="Sakai Y."/>
            <person name="Cavaletti L."/>
            <person name="Monciardini P."/>
            <person name="Donadio S."/>
        </authorList>
    </citation>
    <scope>NUCLEOTIDE SEQUENCE</scope>
    <source>
        <strain evidence="5">SOSP1-1</strain>
    </source>
</reference>
<comment type="caution">
    <text evidence="5">The sequence shown here is derived from an EMBL/GenBank/DDBJ whole genome shotgun (WGS) entry which is preliminary data.</text>
</comment>
<name>A0A8J3IAF1_9CHLR</name>
<organism evidence="5 6">
    <name type="scientific">Ktedonospora formicarum</name>
    <dbReference type="NCBI Taxonomy" id="2778364"/>
    <lineage>
        <taxon>Bacteria</taxon>
        <taxon>Bacillati</taxon>
        <taxon>Chloroflexota</taxon>
        <taxon>Ktedonobacteria</taxon>
        <taxon>Ktedonobacterales</taxon>
        <taxon>Ktedonobacteraceae</taxon>
        <taxon>Ktedonospora</taxon>
    </lineage>
</organism>
<keyword evidence="2" id="KW-0238">DNA-binding</keyword>
<keyword evidence="3" id="KW-0804">Transcription</keyword>
<keyword evidence="6" id="KW-1185">Reference proteome</keyword>
<proteinExistence type="predicted"/>
<evidence type="ECO:0000256" key="1">
    <source>
        <dbReference type="ARBA" id="ARBA00023015"/>
    </source>
</evidence>
<gene>
    <name evidence="5" type="primary">ytrA_2</name>
    <name evidence="5" type="ORF">KSX_58420</name>
</gene>
<dbReference type="AlphaFoldDB" id="A0A8J3IAF1"/>
<dbReference type="SMART" id="SM00345">
    <property type="entry name" value="HTH_GNTR"/>
    <property type="match status" value="1"/>
</dbReference>
<dbReference type="InterPro" id="IPR036388">
    <property type="entry name" value="WH-like_DNA-bd_sf"/>
</dbReference>
<dbReference type="GO" id="GO:0003677">
    <property type="term" value="F:DNA binding"/>
    <property type="evidence" value="ECO:0007669"/>
    <property type="project" value="UniProtKB-KW"/>
</dbReference>
<dbReference type="Gene3D" id="1.10.10.10">
    <property type="entry name" value="Winged helix-like DNA-binding domain superfamily/Winged helix DNA-binding domain"/>
    <property type="match status" value="1"/>
</dbReference>
<dbReference type="EMBL" id="BNJF01000003">
    <property type="protein sequence ID" value="GHO47679.1"/>
    <property type="molecule type" value="Genomic_DNA"/>
</dbReference>
<evidence type="ECO:0000259" key="4">
    <source>
        <dbReference type="PROSITE" id="PS50949"/>
    </source>
</evidence>